<dbReference type="PROSITE" id="PS51257">
    <property type="entry name" value="PROKAR_LIPOPROTEIN"/>
    <property type="match status" value="1"/>
</dbReference>
<feature type="chain" id="PRO_5036036657" description="Type IV secretion system putative lipoprotein virB7" evidence="3">
    <location>
        <begin position="20"/>
        <end position="177"/>
    </location>
</feature>
<organism evidence="4 6">
    <name type="scientific">Budvicia aquatica</name>
    <dbReference type="NCBI Taxonomy" id="82979"/>
    <lineage>
        <taxon>Bacteria</taxon>
        <taxon>Pseudomonadati</taxon>
        <taxon>Pseudomonadota</taxon>
        <taxon>Gammaproteobacteria</taxon>
        <taxon>Enterobacterales</taxon>
        <taxon>Budviciaceae</taxon>
        <taxon>Budvicia</taxon>
    </lineage>
</organism>
<dbReference type="EMBL" id="CAADJA010000002">
    <property type="protein sequence ID" value="VFS51103.1"/>
    <property type="molecule type" value="Genomic_DNA"/>
</dbReference>
<dbReference type="Proteomes" id="UP000224974">
    <property type="component" value="Unassembled WGS sequence"/>
</dbReference>
<evidence type="ECO:0000313" key="7">
    <source>
        <dbReference type="Proteomes" id="UP000373449"/>
    </source>
</evidence>
<dbReference type="InterPro" id="IPR012640">
    <property type="entry name" value="Membr_lipoprot_lipid_attach_CS"/>
</dbReference>
<reference evidence="4" key="1">
    <citation type="submission" date="2017-09" db="EMBL/GenBank/DDBJ databases">
        <title>FDA dAtabase for Regulatory Grade micrObial Sequences (FDA-ARGOS): Supporting development and validation of Infectious Disease Dx tests.</title>
        <authorList>
            <person name="Minogue T."/>
            <person name="Wolcott M."/>
            <person name="Wasieloski L."/>
            <person name="Aguilar W."/>
            <person name="Moore D."/>
            <person name="Tallon L.J."/>
            <person name="Sadzewicz L."/>
            <person name="Ott S."/>
            <person name="Zhao X."/>
            <person name="Nagaraj S."/>
            <person name="Vavikolanu K."/>
            <person name="Aluvathingal J."/>
            <person name="Nadendla S."/>
            <person name="Sichtig H."/>
        </authorList>
    </citation>
    <scope>NUCLEOTIDE SEQUENCE</scope>
    <source>
        <strain evidence="4">FDAARGOS_387</strain>
    </source>
</reference>
<evidence type="ECO:0000313" key="4">
    <source>
        <dbReference type="EMBL" id="PHI30992.1"/>
    </source>
</evidence>
<dbReference type="RefSeq" id="WP_029095020.1">
    <property type="nucleotide sequence ID" value="NZ_CAADJA010000002.1"/>
</dbReference>
<evidence type="ECO:0000256" key="1">
    <source>
        <dbReference type="ARBA" id="ARBA00017922"/>
    </source>
</evidence>
<evidence type="ECO:0000256" key="2">
    <source>
        <dbReference type="ARBA" id="ARBA00022729"/>
    </source>
</evidence>
<evidence type="ECO:0000313" key="5">
    <source>
        <dbReference type="EMBL" id="VFS51103.1"/>
    </source>
</evidence>
<evidence type="ECO:0000256" key="3">
    <source>
        <dbReference type="SAM" id="SignalP"/>
    </source>
</evidence>
<keyword evidence="4" id="KW-0012">Acyltransferase</keyword>
<dbReference type="EMBL" id="PDDX01000001">
    <property type="protein sequence ID" value="PHI30992.1"/>
    <property type="molecule type" value="Genomic_DNA"/>
</dbReference>
<sequence>MKKIFLLGFALLVLSGCQSVPPLNFSIQNVAVSDKKIDAELKSITVSLAHPDEKKGDIEVGMESVPQLWKSSLEESLNRMAIFKDDSTNKINLSVKILAVDMPAGGFDMKTKTIARYDLIERNTGRIVYTQEVTAVGIVPVGYAFYGVVRAMESVNRSVQNNISEFLNSIKVEPLNL</sequence>
<reference evidence="6" key="2">
    <citation type="submission" date="2017-09" db="EMBL/GenBank/DDBJ databases">
        <title>FDA dAtabase for Regulatory Grade micrObial Sequences (FDA-ARGOS): Supporting development and validation of Infectious Disease Dx tests.</title>
        <authorList>
            <person name="Minogue T."/>
            <person name="Wolcott M."/>
            <person name="Wasieloski L."/>
            <person name="Aguilar W."/>
            <person name="Moore D."/>
            <person name="Tallon L."/>
            <person name="Sadzewicz L."/>
            <person name="Ott S."/>
            <person name="Zhao X."/>
            <person name="Nagaraj S."/>
            <person name="Vavikolanu K."/>
            <person name="Aluvathingal J."/>
            <person name="Nadendla S."/>
            <person name="Sichtig H."/>
        </authorList>
    </citation>
    <scope>NUCLEOTIDE SEQUENCE [LARGE SCALE GENOMIC DNA]</scope>
    <source>
        <strain evidence="6">FDAARGOS_387</strain>
    </source>
</reference>
<dbReference type="OrthoDB" id="8750598at2"/>
<protein>
    <recommendedName>
        <fullName evidence="1">Type IV secretion system putative lipoprotein virB7</fullName>
    </recommendedName>
</protein>
<keyword evidence="4" id="KW-0808">Transferase</keyword>
<feature type="signal peptide" evidence="3">
    <location>
        <begin position="1"/>
        <end position="19"/>
    </location>
</feature>
<evidence type="ECO:0000313" key="6">
    <source>
        <dbReference type="Proteomes" id="UP000224974"/>
    </source>
</evidence>
<gene>
    <name evidence="4" type="ORF">CRN84_17465</name>
    <name evidence="5" type="ORF">NCTC12282_04847</name>
</gene>
<dbReference type="AlphaFoldDB" id="A0A2C6DRP1"/>
<reference evidence="5 7" key="3">
    <citation type="submission" date="2019-03" db="EMBL/GenBank/DDBJ databases">
        <authorList>
            <consortium name="Pathogen Informatics"/>
        </authorList>
    </citation>
    <scope>NUCLEOTIDE SEQUENCE [LARGE SCALE GENOMIC DNA]</scope>
    <source>
        <strain evidence="5 7">NCTC12282</strain>
    </source>
</reference>
<dbReference type="GO" id="GO:0016746">
    <property type="term" value="F:acyltransferase activity"/>
    <property type="evidence" value="ECO:0007669"/>
    <property type="project" value="UniProtKB-KW"/>
</dbReference>
<keyword evidence="6" id="KW-1185">Reference proteome</keyword>
<dbReference type="Proteomes" id="UP000373449">
    <property type="component" value="Unassembled WGS sequence"/>
</dbReference>
<keyword evidence="2 3" id="KW-0732">Signal</keyword>
<dbReference type="Pfam" id="PF08139">
    <property type="entry name" value="LPAM_1"/>
    <property type="match status" value="1"/>
</dbReference>
<name>A0A2C6DRP1_9GAMM</name>
<proteinExistence type="predicted"/>
<accession>A0A2C6DRP1</accession>